<organism evidence="1">
    <name type="scientific">uncultured Caudovirales phage</name>
    <dbReference type="NCBI Taxonomy" id="2100421"/>
    <lineage>
        <taxon>Viruses</taxon>
        <taxon>Duplodnaviria</taxon>
        <taxon>Heunggongvirae</taxon>
        <taxon>Uroviricota</taxon>
        <taxon>Caudoviricetes</taxon>
        <taxon>Peduoviridae</taxon>
        <taxon>Maltschvirus</taxon>
        <taxon>Maltschvirus maltsch</taxon>
    </lineage>
</organism>
<dbReference type="EMBL" id="LR797181">
    <property type="protein sequence ID" value="CAB4192381.1"/>
    <property type="molecule type" value="Genomic_DNA"/>
</dbReference>
<name>A0A6J5RFL9_9CAUD</name>
<accession>A0A6J5RFL9</accession>
<reference evidence="1" key="1">
    <citation type="submission" date="2020-05" db="EMBL/GenBank/DDBJ databases">
        <authorList>
            <person name="Chiriac C."/>
            <person name="Salcher M."/>
            <person name="Ghai R."/>
            <person name="Kavagutti S V."/>
        </authorList>
    </citation>
    <scope>NUCLEOTIDE SEQUENCE</scope>
</reference>
<sequence>MNRELRSYLVSRVKWGLLGGFLFSLVTFHAVEGFYEEEHYRLMNLQCRVQASMESLSPSTCSEMVIGESVTNLGNTKHIDKDLGFIF</sequence>
<gene>
    <name evidence="1" type="ORF">UFOVP1244_23</name>
</gene>
<evidence type="ECO:0000313" key="1">
    <source>
        <dbReference type="EMBL" id="CAB4192381.1"/>
    </source>
</evidence>
<protein>
    <submittedName>
        <fullName evidence="1">Uncharacterized protein</fullName>
    </submittedName>
</protein>
<proteinExistence type="predicted"/>